<organism evidence="15 16">
    <name type="scientific">Staphylococcus pettenkoferi</name>
    <dbReference type="NCBI Taxonomy" id="170573"/>
    <lineage>
        <taxon>Bacteria</taxon>
        <taxon>Bacillati</taxon>
        <taxon>Bacillota</taxon>
        <taxon>Bacilli</taxon>
        <taxon>Bacillales</taxon>
        <taxon>Staphylococcaceae</taxon>
        <taxon>Staphylococcus</taxon>
    </lineage>
</organism>
<evidence type="ECO:0000256" key="7">
    <source>
        <dbReference type="ARBA" id="ARBA00023053"/>
    </source>
</evidence>
<comment type="function">
    <text evidence="13 14">Fluoride-specific ion channel. Important for reducing fluoride concentration in the cell, thus reducing its toxicity.</text>
</comment>
<sequence length="116" mass="12718">MTLILVLIGGGCGALIRGMLTDFCNQRFKQSYPIATIIVNIVGSFLIAFVSGYSLQAHWLSPLFTVGFLGGLTTFSTLSSELVKFLNQPRQLGHFIIYSVIQYLGAFLACLLGYFI</sequence>
<keyword evidence="5 14" id="KW-0479">Metal-binding</keyword>
<keyword evidence="9 14" id="KW-0472">Membrane</keyword>
<comment type="subcellular location">
    <subcellularLocation>
        <location evidence="1 14">Cell membrane</location>
        <topology evidence="1 14">Multi-pass membrane protein</topology>
    </subcellularLocation>
</comment>
<evidence type="ECO:0000256" key="9">
    <source>
        <dbReference type="ARBA" id="ARBA00023136"/>
    </source>
</evidence>
<keyword evidence="10 14" id="KW-0407">Ion channel</keyword>
<reference evidence="15 16" key="1">
    <citation type="submission" date="2017-09" db="EMBL/GenBank/DDBJ databases">
        <title>Bacterial strain isolated from the female urinary microbiota.</title>
        <authorList>
            <person name="Thomas-White K."/>
            <person name="Kumar N."/>
            <person name="Forster S."/>
            <person name="Putonti C."/>
            <person name="Lawley T."/>
            <person name="Wolfe A.J."/>
        </authorList>
    </citation>
    <scope>NUCLEOTIDE SEQUENCE [LARGE SCALE GENOMIC DNA]</scope>
    <source>
        <strain evidence="15 16">UMB0834</strain>
    </source>
</reference>
<dbReference type="STRING" id="170573.GCA_001076995_01469"/>
<evidence type="ECO:0000313" key="16">
    <source>
        <dbReference type="Proteomes" id="UP000235748"/>
    </source>
</evidence>
<evidence type="ECO:0000256" key="12">
    <source>
        <dbReference type="ARBA" id="ARBA00035585"/>
    </source>
</evidence>
<keyword evidence="2 14" id="KW-0813">Transport</keyword>
<accession>A0A2N6QIW9</accession>
<evidence type="ECO:0000256" key="8">
    <source>
        <dbReference type="ARBA" id="ARBA00023065"/>
    </source>
</evidence>
<evidence type="ECO:0000313" key="15">
    <source>
        <dbReference type="EMBL" id="PMC19525.1"/>
    </source>
</evidence>
<keyword evidence="8 14" id="KW-0406">Ion transport</keyword>
<dbReference type="EMBL" id="PNGG01000002">
    <property type="protein sequence ID" value="PMC19525.1"/>
    <property type="molecule type" value="Genomic_DNA"/>
</dbReference>
<name>A0A2N6QIW9_9STAP</name>
<dbReference type="GO" id="GO:0005886">
    <property type="term" value="C:plasma membrane"/>
    <property type="evidence" value="ECO:0007669"/>
    <property type="project" value="UniProtKB-SubCell"/>
</dbReference>
<evidence type="ECO:0000256" key="10">
    <source>
        <dbReference type="ARBA" id="ARBA00023303"/>
    </source>
</evidence>
<dbReference type="HAMAP" id="MF_00454">
    <property type="entry name" value="FluC"/>
    <property type="match status" value="1"/>
</dbReference>
<dbReference type="Proteomes" id="UP000235748">
    <property type="component" value="Unassembled WGS sequence"/>
</dbReference>
<dbReference type="GO" id="GO:0046872">
    <property type="term" value="F:metal ion binding"/>
    <property type="evidence" value="ECO:0007669"/>
    <property type="project" value="UniProtKB-KW"/>
</dbReference>
<comment type="similarity">
    <text evidence="11 14">Belongs to the fluoride channel Fluc/FEX (TC 1.A.43) family.</text>
</comment>
<comment type="activity regulation">
    <text evidence="14">Na(+) is not transported, but it plays an essential structural role and its presence is essential for fluoride channel function.</text>
</comment>
<feature type="transmembrane region" description="Helical" evidence="14">
    <location>
        <begin position="95"/>
        <end position="115"/>
    </location>
</feature>
<evidence type="ECO:0000256" key="3">
    <source>
        <dbReference type="ARBA" id="ARBA00022475"/>
    </source>
</evidence>
<keyword evidence="3 14" id="KW-1003">Cell membrane</keyword>
<evidence type="ECO:0000256" key="6">
    <source>
        <dbReference type="ARBA" id="ARBA00022989"/>
    </source>
</evidence>
<proteinExistence type="inferred from homology"/>
<feature type="transmembrane region" description="Helical" evidence="14">
    <location>
        <begin position="57"/>
        <end position="75"/>
    </location>
</feature>
<dbReference type="PANTHER" id="PTHR28259">
    <property type="entry name" value="FLUORIDE EXPORT PROTEIN 1-RELATED"/>
    <property type="match status" value="1"/>
</dbReference>
<evidence type="ECO:0000256" key="13">
    <source>
        <dbReference type="ARBA" id="ARBA00049940"/>
    </source>
</evidence>
<comment type="catalytic activity">
    <reaction evidence="12">
        <text>fluoride(in) = fluoride(out)</text>
        <dbReference type="Rhea" id="RHEA:76159"/>
        <dbReference type="ChEBI" id="CHEBI:17051"/>
    </reaction>
    <physiologicalReaction direction="left-to-right" evidence="12">
        <dbReference type="Rhea" id="RHEA:76160"/>
    </physiologicalReaction>
</comment>
<dbReference type="GO" id="GO:0140114">
    <property type="term" value="P:cellular detoxification of fluoride"/>
    <property type="evidence" value="ECO:0007669"/>
    <property type="project" value="UniProtKB-UniRule"/>
</dbReference>
<feature type="binding site" evidence="14">
    <location>
        <position position="70"/>
    </location>
    <ligand>
        <name>Na(+)</name>
        <dbReference type="ChEBI" id="CHEBI:29101"/>
        <note>structural</note>
    </ligand>
</feature>
<keyword evidence="6 14" id="KW-1133">Transmembrane helix</keyword>
<keyword evidence="4 14" id="KW-0812">Transmembrane</keyword>
<evidence type="ECO:0000256" key="2">
    <source>
        <dbReference type="ARBA" id="ARBA00022448"/>
    </source>
</evidence>
<evidence type="ECO:0000256" key="14">
    <source>
        <dbReference type="HAMAP-Rule" id="MF_00454"/>
    </source>
</evidence>
<evidence type="ECO:0000256" key="4">
    <source>
        <dbReference type="ARBA" id="ARBA00022692"/>
    </source>
</evidence>
<feature type="transmembrane region" description="Helical" evidence="14">
    <location>
        <begin position="30"/>
        <end position="50"/>
    </location>
</feature>
<comment type="caution">
    <text evidence="15">The sequence shown here is derived from an EMBL/GenBank/DDBJ whole genome shotgun (WGS) entry which is preliminary data.</text>
</comment>
<dbReference type="RefSeq" id="WP_070502836.1">
    <property type="nucleotide sequence ID" value="NZ_JAASJD010000005.1"/>
</dbReference>
<evidence type="ECO:0000256" key="1">
    <source>
        <dbReference type="ARBA" id="ARBA00004651"/>
    </source>
</evidence>
<evidence type="ECO:0000256" key="5">
    <source>
        <dbReference type="ARBA" id="ARBA00022723"/>
    </source>
</evidence>
<protein>
    <recommendedName>
        <fullName evidence="14">Fluoride-specific ion channel FluC</fullName>
    </recommendedName>
</protein>
<gene>
    <name evidence="14" type="primary">fluC</name>
    <name evidence="14" type="synonym">crcB</name>
    <name evidence="15" type="ORF">CJ235_03970</name>
</gene>
<feature type="binding site" evidence="14">
    <location>
        <position position="73"/>
    </location>
    <ligand>
        <name>Na(+)</name>
        <dbReference type="ChEBI" id="CHEBI:29101"/>
        <note>structural</note>
    </ligand>
</feature>
<dbReference type="AlphaFoldDB" id="A0A2N6QIW9"/>
<keyword evidence="7 14" id="KW-0915">Sodium</keyword>
<dbReference type="GO" id="GO:0062054">
    <property type="term" value="F:fluoride channel activity"/>
    <property type="evidence" value="ECO:0007669"/>
    <property type="project" value="UniProtKB-UniRule"/>
</dbReference>
<dbReference type="InterPro" id="IPR003691">
    <property type="entry name" value="FluC"/>
</dbReference>
<dbReference type="PANTHER" id="PTHR28259:SF16">
    <property type="entry name" value="FLUORIDE-SPECIFIC ION CHANNEL FLUC 2"/>
    <property type="match status" value="1"/>
</dbReference>
<dbReference type="Pfam" id="PF02537">
    <property type="entry name" value="CRCB"/>
    <property type="match status" value="1"/>
</dbReference>
<evidence type="ECO:0000256" key="11">
    <source>
        <dbReference type="ARBA" id="ARBA00035120"/>
    </source>
</evidence>